<dbReference type="EMBL" id="KP265722">
    <property type="protein sequence ID" value="AKO71474.1"/>
    <property type="molecule type" value="Genomic_DNA"/>
</dbReference>
<dbReference type="Proteomes" id="UP000189883">
    <property type="component" value="Chromosome"/>
</dbReference>
<evidence type="ECO:0000313" key="4">
    <source>
        <dbReference type="Proteomes" id="UP000189883"/>
    </source>
</evidence>
<sequence>MVDRERRKKLAFHLRHLAVGLISNDEFEDYVTDDVTFGWLLEQYYRSKEAKFDDPIIRPMLELSWFLYSVLKEHKLTGDYRLTDEALKDIARYILFLHSDFEYEWPYLDPTNPLVRFSFKDLLLSVLTLGMYYRYKIAEREQQFDKNTGDYELWPFIDKNQ</sequence>
<organism evidence="1">
    <name type="scientific">Riemerella anatipestifer</name>
    <name type="common">Moraxella anatipestifer</name>
    <dbReference type="NCBI Taxonomy" id="34085"/>
    <lineage>
        <taxon>Bacteria</taxon>
        <taxon>Pseudomonadati</taxon>
        <taxon>Bacteroidota</taxon>
        <taxon>Flavobacteriia</taxon>
        <taxon>Flavobacteriales</taxon>
        <taxon>Weeksellaceae</taxon>
        <taxon>Riemerella</taxon>
    </lineage>
</organism>
<dbReference type="EMBL" id="CP011859">
    <property type="protein sequence ID" value="AQY23305.1"/>
    <property type="molecule type" value="Genomic_DNA"/>
</dbReference>
<evidence type="ECO:0000313" key="2">
    <source>
        <dbReference type="EMBL" id="AQY21075.1"/>
    </source>
</evidence>
<dbReference type="EMBL" id="CP011859">
    <property type="protein sequence ID" value="AQY21075.1"/>
    <property type="molecule type" value="Genomic_DNA"/>
</dbReference>
<accession>A0A0H4JF60</accession>
<dbReference type="RefSeq" id="WP_079206272.1">
    <property type="nucleotide sequence ID" value="NZ_CP011859.1"/>
</dbReference>
<gene>
    <name evidence="2" type="ORF">AB406_0110</name>
    <name evidence="3" type="ORF">AB406_2376</name>
</gene>
<reference evidence="1" key="1">
    <citation type="journal article" date="2015" name="PLoS ONE">
        <title>ErmF and ereD Are Responsible for Erythromycin Resistance in Riemerella anatipestifer.</title>
        <authorList>
            <person name="Xing L."/>
            <person name="Yu H."/>
            <person name="Qi J."/>
            <person name="Jiang P."/>
            <person name="Sun B."/>
            <person name="Cui J."/>
            <person name="Ou C."/>
            <person name="Chang W."/>
            <person name="Hu Q."/>
        </authorList>
    </citation>
    <scope>NUCLEOTIDE SEQUENCE</scope>
    <source>
        <strain evidence="1">HXb2</strain>
    </source>
</reference>
<proteinExistence type="predicted"/>
<name>A0A0H4JF60_RIEAN</name>
<evidence type="ECO:0000313" key="1">
    <source>
        <dbReference type="EMBL" id="AKO71474.1"/>
    </source>
</evidence>
<dbReference type="AlphaFoldDB" id="A0A0H4JF60"/>
<protein>
    <submittedName>
        <fullName evidence="1">Uncharacterized protein</fullName>
    </submittedName>
</protein>
<reference evidence="2 4" key="2">
    <citation type="submission" date="2015-06" db="EMBL/GenBank/DDBJ databases">
        <title>R. anatipestifer strain HXb2 is the most virulent strain so far, and the genome sequence would help us uncover the pathogenesis.</title>
        <authorList>
            <person name="Hu Q."/>
            <person name="Qi J."/>
            <person name="Bo H."/>
            <person name="Liu G."/>
            <person name="Tao M."/>
            <person name="Ding Y."/>
            <person name="Xue Y."/>
        </authorList>
    </citation>
    <scope>NUCLEOTIDE SEQUENCE [LARGE SCALE GENOMIC DNA]</scope>
    <source>
        <strain evidence="2 4">HXb2</strain>
    </source>
</reference>
<evidence type="ECO:0000313" key="3">
    <source>
        <dbReference type="EMBL" id="AQY23305.1"/>
    </source>
</evidence>